<gene>
    <name evidence="6" type="ORF">KK488_06000</name>
</gene>
<keyword evidence="2 3" id="KW-0175">Coiled coil</keyword>
<dbReference type="Proteomes" id="UP001138757">
    <property type="component" value="Unassembled WGS sequence"/>
</dbReference>
<evidence type="ECO:0000313" key="6">
    <source>
        <dbReference type="EMBL" id="MBT2186498.1"/>
    </source>
</evidence>
<dbReference type="Gene3D" id="2.40.50.100">
    <property type="match status" value="1"/>
</dbReference>
<evidence type="ECO:0000256" key="3">
    <source>
        <dbReference type="SAM" id="Coils"/>
    </source>
</evidence>
<protein>
    <submittedName>
        <fullName evidence="6">HlyD family efflux transporter periplasmic adaptor subunit</fullName>
    </submittedName>
</protein>
<dbReference type="InterPro" id="IPR050465">
    <property type="entry name" value="UPF0194_transport"/>
</dbReference>
<keyword evidence="7" id="KW-1185">Reference proteome</keyword>
<reference evidence="6" key="1">
    <citation type="submission" date="2021-05" db="EMBL/GenBank/DDBJ databases">
        <title>Genome of Sphingobium sp. strain.</title>
        <authorList>
            <person name="Fan R."/>
        </authorList>
    </citation>
    <scope>NUCLEOTIDE SEQUENCE</scope>
    <source>
        <strain evidence="6">H33</strain>
    </source>
</reference>
<dbReference type="EMBL" id="JAHGAW010000003">
    <property type="protein sequence ID" value="MBT2186498.1"/>
    <property type="molecule type" value="Genomic_DNA"/>
</dbReference>
<feature type="region of interest" description="Disordered" evidence="4">
    <location>
        <begin position="313"/>
        <end position="333"/>
    </location>
</feature>
<name>A0A9X1DB36_9SPHN</name>
<accession>A0A9X1DB36</accession>
<organism evidence="6 7">
    <name type="scientific">Sphingobium nicotianae</name>
    <dbReference type="NCBI Taxonomy" id="2782607"/>
    <lineage>
        <taxon>Bacteria</taxon>
        <taxon>Pseudomonadati</taxon>
        <taxon>Pseudomonadota</taxon>
        <taxon>Alphaproteobacteria</taxon>
        <taxon>Sphingomonadales</taxon>
        <taxon>Sphingomonadaceae</taxon>
        <taxon>Sphingobium</taxon>
    </lineage>
</organism>
<dbReference type="InterPro" id="IPR059052">
    <property type="entry name" value="HH_YbhG-like"/>
</dbReference>
<evidence type="ECO:0000313" key="7">
    <source>
        <dbReference type="Proteomes" id="UP001138757"/>
    </source>
</evidence>
<dbReference type="PANTHER" id="PTHR32347:SF29">
    <property type="entry name" value="UPF0194 MEMBRANE PROTEIN YBHG"/>
    <property type="match status" value="1"/>
</dbReference>
<sequence>MSPKRLIPILIVAALIVAAILTRGFGLLPKADGPLSLYGNVDIREVDLGFRVGGRIAEIPVEEGARVKKGDLLAQLDKSSIDSSVAQAEAQVGQAQAELLKLEHGSRAQDVAQAQARLAAAQAAANDAARDYDRRKDLVGPGAISRGIWDTTVAARDRAQAQLAEAKAAYSLVKTGPRAEDIEAARAALKAAQAARGRIGTDLGDTRLLASLDGTVVTRAREPGAIVAPGETVFTLAIDRPLRVRAYVAESDLSRIAPGMKVTVSADGNPKQYQGTIGYISPRAEFTPKSVETRDLRTDLVYRLRINVDDPDGALRQGQPVTVGVPDARPAAK</sequence>
<dbReference type="GO" id="GO:0030313">
    <property type="term" value="C:cell envelope"/>
    <property type="evidence" value="ECO:0007669"/>
    <property type="project" value="UniProtKB-SubCell"/>
</dbReference>
<feature type="domain" description="YbhG-like alpha-helical hairpin" evidence="5">
    <location>
        <begin position="76"/>
        <end position="204"/>
    </location>
</feature>
<comment type="subcellular location">
    <subcellularLocation>
        <location evidence="1">Cell envelope</location>
    </subcellularLocation>
</comment>
<dbReference type="Pfam" id="PF25881">
    <property type="entry name" value="HH_YBHG"/>
    <property type="match status" value="1"/>
</dbReference>
<proteinExistence type="predicted"/>
<evidence type="ECO:0000256" key="2">
    <source>
        <dbReference type="ARBA" id="ARBA00023054"/>
    </source>
</evidence>
<feature type="coiled-coil region" evidence="3">
    <location>
        <begin position="85"/>
        <end position="131"/>
    </location>
</feature>
<dbReference type="RefSeq" id="WP_214622228.1">
    <property type="nucleotide sequence ID" value="NZ_JAHGAW010000003.1"/>
</dbReference>
<dbReference type="Gene3D" id="2.40.30.170">
    <property type="match status" value="1"/>
</dbReference>
<dbReference type="PANTHER" id="PTHR32347">
    <property type="entry name" value="EFFLUX SYSTEM COMPONENT YKNX-RELATED"/>
    <property type="match status" value="1"/>
</dbReference>
<dbReference type="SUPFAM" id="SSF111369">
    <property type="entry name" value="HlyD-like secretion proteins"/>
    <property type="match status" value="3"/>
</dbReference>
<evidence type="ECO:0000256" key="1">
    <source>
        <dbReference type="ARBA" id="ARBA00004196"/>
    </source>
</evidence>
<evidence type="ECO:0000259" key="5">
    <source>
        <dbReference type="Pfam" id="PF25881"/>
    </source>
</evidence>
<comment type="caution">
    <text evidence="6">The sequence shown here is derived from an EMBL/GenBank/DDBJ whole genome shotgun (WGS) entry which is preliminary data.</text>
</comment>
<dbReference type="Gene3D" id="1.10.287.470">
    <property type="entry name" value="Helix hairpin bin"/>
    <property type="match status" value="1"/>
</dbReference>
<evidence type="ECO:0000256" key="4">
    <source>
        <dbReference type="SAM" id="MobiDB-lite"/>
    </source>
</evidence>
<dbReference type="AlphaFoldDB" id="A0A9X1DB36"/>